<dbReference type="SUPFAM" id="SSF55781">
    <property type="entry name" value="GAF domain-like"/>
    <property type="match status" value="1"/>
</dbReference>
<dbReference type="SMART" id="SM00346">
    <property type="entry name" value="HTH_ICLR"/>
    <property type="match status" value="1"/>
</dbReference>
<dbReference type="Gene3D" id="1.10.10.10">
    <property type="entry name" value="Winged helix-like DNA-binding domain superfamily/Winged helix DNA-binding domain"/>
    <property type="match status" value="1"/>
</dbReference>
<dbReference type="PANTHER" id="PTHR30136:SF24">
    <property type="entry name" value="HTH-TYPE TRANSCRIPTIONAL REPRESSOR ALLR"/>
    <property type="match status" value="1"/>
</dbReference>
<evidence type="ECO:0000259" key="4">
    <source>
        <dbReference type="PROSITE" id="PS51077"/>
    </source>
</evidence>
<gene>
    <name evidence="6" type="ORF">JFN88_01115</name>
</gene>
<dbReference type="InterPro" id="IPR036388">
    <property type="entry name" value="WH-like_DNA-bd_sf"/>
</dbReference>
<dbReference type="Proteomes" id="UP000640274">
    <property type="component" value="Unassembled WGS sequence"/>
</dbReference>
<evidence type="ECO:0000256" key="3">
    <source>
        <dbReference type="ARBA" id="ARBA00023163"/>
    </source>
</evidence>
<sequence>MNGTQTLSRALDILFALAEADGHLSVSEIAQKVSIPESSTYRFLQTLEQNGIVERRGKGQIGLGMRILDLARSLSQQVHRELIPLSLPIMEELTTTTNETSLLFIRSGTNAICIQNVKSKALIQYSSENGRILPLHLGASSKAILAYESDKVVQTVLDKLSTRTEREALQQDLSRIREQGYAMSRGEADPDVFAVGAPIFDSHGSLIASLSIAGPTYRFDETVKQKSIQAVTSSAELVSRKMGNLQE</sequence>
<dbReference type="PROSITE" id="PS51077">
    <property type="entry name" value="HTH_ICLR"/>
    <property type="match status" value="1"/>
</dbReference>
<dbReference type="InterPro" id="IPR014757">
    <property type="entry name" value="Tscrpt_reg_IclR_C"/>
</dbReference>
<dbReference type="PROSITE" id="PS51078">
    <property type="entry name" value="ICLR_ED"/>
    <property type="match status" value="1"/>
</dbReference>
<organism evidence="6 7">
    <name type="scientific">Paenibacillus roseus</name>
    <dbReference type="NCBI Taxonomy" id="2798579"/>
    <lineage>
        <taxon>Bacteria</taxon>
        <taxon>Bacillati</taxon>
        <taxon>Bacillota</taxon>
        <taxon>Bacilli</taxon>
        <taxon>Bacillales</taxon>
        <taxon>Paenibacillaceae</taxon>
        <taxon>Paenibacillus</taxon>
    </lineage>
</organism>
<keyword evidence="3" id="KW-0804">Transcription</keyword>
<feature type="domain" description="HTH iclR-type" evidence="4">
    <location>
        <begin position="4"/>
        <end position="65"/>
    </location>
</feature>
<dbReference type="GO" id="GO:0003700">
    <property type="term" value="F:DNA-binding transcription factor activity"/>
    <property type="evidence" value="ECO:0007669"/>
    <property type="project" value="TreeGrafter"/>
</dbReference>
<keyword evidence="2" id="KW-0238">DNA-binding</keyword>
<dbReference type="GO" id="GO:0045892">
    <property type="term" value="P:negative regulation of DNA-templated transcription"/>
    <property type="evidence" value="ECO:0007669"/>
    <property type="project" value="TreeGrafter"/>
</dbReference>
<dbReference type="SUPFAM" id="SSF46785">
    <property type="entry name" value="Winged helix' DNA-binding domain"/>
    <property type="match status" value="1"/>
</dbReference>
<keyword evidence="1" id="KW-0805">Transcription regulation</keyword>
<dbReference type="EMBL" id="JAELUP010000003">
    <property type="protein sequence ID" value="MBJ6359922.1"/>
    <property type="molecule type" value="Genomic_DNA"/>
</dbReference>
<keyword evidence="7" id="KW-1185">Reference proteome</keyword>
<dbReference type="Pfam" id="PF09339">
    <property type="entry name" value="HTH_IclR"/>
    <property type="match status" value="1"/>
</dbReference>
<dbReference type="Gene3D" id="3.30.450.40">
    <property type="match status" value="1"/>
</dbReference>
<dbReference type="InterPro" id="IPR050707">
    <property type="entry name" value="HTH_MetabolicPath_Reg"/>
</dbReference>
<name>A0A934MTC3_9BACL</name>
<dbReference type="GO" id="GO:0003677">
    <property type="term" value="F:DNA binding"/>
    <property type="evidence" value="ECO:0007669"/>
    <property type="project" value="UniProtKB-KW"/>
</dbReference>
<dbReference type="Pfam" id="PF01614">
    <property type="entry name" value="IclR_C"/>
    <property type="match status" value="1"/>
</dbReference>
<dbReference type="CDD" id="cd00090">
    <property type="entry name" value="HTH_ARSR"/>
    <property type="match status" value="1"/>
</dbReference>
<protein>
    <submittedName>
        <fullName evidence="6">IclR family transcriptional regulator</fullName>
    </submittedName>
</protein>
<dbReference type="InterPro" id="IPR029016">
    <property type="entry name" value="GAF-like_dom_sf"/>
</dbReference>
<dbReference type="InterPro" id="IPR036390">
    <property type="entry name" value="WH_DNA-bd_sf"/>
</dbReference>
<evidence type="ECO:0000259" key="5">
    <source>
        <dbReference type="PROSITE" id="PS51078"/>
    </source>
</evidence>
<dbReference type="AlphaFoldDB" id="A0A934MTC3"/>
<dbReference type="InterPro" id="IPR011991">
    <property type="entry name" value="ArsR-like_HTH"/>
</dbReference>
<feature type="domain" description="IclR-ED" evidence="5">
    <location>
        <begin position="66"/>
        <end position="244"/>
    </location>
</feature>
<comment type="caution">
    <text evidence="6">The sequence shown here is derived from an EMBL/GenBank/DDBJ whole genome shotgun (WGS) entry which is preliminary data.</text>
</comment>
<evidence type="ECO:0000256" key="2">
    <source>
        <dbReference type="ARBA" id="ARBA00023125"/>
    </source>
</evidence>
<evidence type="ECO:0000313" key="7">
    <source>
        <dbReference type="Proteomes" id="UP000640274"/>
    </source>
</evidence>
<proteinExistence type="predicted"/>
<evidence type="ECO:0000256" key="1">
    <source>
        <dbReference type="ARBA" id="ARBA00023015"/>
    </source>
</evidence>
<reference evidence="6" key="1">
    <citation type="submission" date="2020-12" db="EMBL/GenBank/DDBJ databases">
        <authorList>
            <person name="Huq M.A."/>
        </authorList>
    </citation>
    <scope>NUCLEOTIDE SEQUENCE</scope>
    <source>
        <strain evidence="6">MAHUQ-46</strain>
    </source>
</reference>
<evidence type="ECO:0000313" key="6">
    <source>
        <dbReference type="EMBL" id="MBJ6359922.1"/>
    </source>
</evidence>
<accession>A0A934MTC3</accession>
<dbReference type="PANTHER" id="PTHR30136">
    <property type="entry name" value="HELIX-TURN-HELIX TRANSCRIPTIONAL REGULATOR, ICLR FAMILY"/>
    <property type="match status" value="1"/>
</dbReference>
<dbReference type="InterPro" id="IPR005471">
    <property type="entry name" value="Tscrpt_reg_IclR_N"/>
</dbReference>